<feature type="domain" description="NIPSNAP" evidence="6">
    <location>
        <begin position="704"/>
        <end position="799"/>
    </location>
</feature>
<keyword evidence="3" id="KW-0274">FAD</keyword>
<evidence type="ECO:0000313" key="8">
    <source>
        <dbReference type="Proteomes" id="UP000251341"/>
    </source>
</evidence>
<evidence type="ECO:0000256" key="2">
    <source>
        <dbReference type="ARBA" id="ARBA00022630"/>
    </source>
</evidence>
<sequence length="801" mass="86032">MTAPSIDTVAAKVWDCDLLVVGSGAGALSTAVTAAHLGLQVIVVEKDPHYGGTTAWSGGWMWIPRNPFAIQAGITEPIEKPLSYLRHELGEQFDEMRARTFLTHGPRMVRFFEEHTALQFMDGNAVPDFHGRTEDAALGGRSVCAAPFNGRLLGKHVKQLKTPLYEMTFLGMGIASGADIRHFFNALRSWGSFLHVAKRVTRHLLDLAMHGRGMQLVNGNALVAGLAKSAFDAGVDIRVNSPVVRLVTEAGADGVQKVRGAVVMHNGVEQTIRAKRGVMLATGGFPHDPERKSQLLPHDPTGQQHFSAASRGNTGDGLRLGESVGAVVANDLKHAAAMAPVSLVPRADGSIAHFPHLIERGKPGLIAVTRFGKRFVNEADSYHDFMQGLINALPEGEPVQAWLVVDHRFIRRWGLGAVKPAPVPMHGMLANGYLKRGSTLAELAQACGIDAVALQNTVARYNTQADIGYDGEFAKGQTAYNRVQGDATHEGRNPNMAPIQDGPFFAVRVVAGSLGTFAGLRCNEHAQVLNAQGRPIDGLYAGGNDLSSVMGGNYPSGGITLGPAMTFGYLAAHHAARLSPDFASSEHPFLKRTSPMYYELATMTLPFGTAAQAAANVQTFCAQGQGELLGCWFTDIGVLNQMMVLRGFDDLATLQAERNRTQHNASPFGCGDIFQSLEQHSYQGFPWMKPVRPSAESGINGPVYEIRTYGIKPGGVQPTIDLWEQAIPVREKISPCVVAMVALDGPLRFTNIWAYPTLDARSKARADAVAQGIWPPKGGPANLTTNMVSTIAMPTAVSPLK</sequence>
<dbReference type="EMBL" id="NESP01000001">
    <property type="protein sequence ID" value="PUE60375.1"/>
    <property type="molecule type" value="Genomic_DNA"/>
</dbReference>
<organism evidence="7 8">
    <name type="scientific">Limnohabitans curvus</name>
    <dbReference type="NCBI Taxonomy" id="323423"/>
    <lineage>
        <taxon>Bacteria</taxon>
        <taxon>Pseudomonadati</taxon>
        <taxon>Pseudomonadota</taxon>
        <taxon>Betaproteobacteria</taxon>
        <taxon>Burkholderiales</taxon>
        <taxon>Comamonadaceae</taxon>
        <taxon>Limnohabitans</taxon>
    </lineage>
</organism>
<dbReference type="InterPro" id="IPR012577">
    <property type="entry name" value="NIPSNAP"/>
</dbReference>
<keyword evidence="4" id="KW-0560">Oxidoreductase</keyword>
<dbReference type="InterPro" id="IPR050315">
    <property type="entry name" value="FAD-oxidoreductase_2"/>
</dbReference>
<evidence type="ECO:0000256" key="4">
    <source>
        <dbReference type="ARBA" id="ARBA00023002"/>
    </source>
</evidence>
<evidence type="ECO:0000256" key="1">
    <source>
        <dbReference type="ARBA" id="ARBA00001974"/>
    </source>
</evidence>
<name>A0A315EUE1_9BURK</name>
<protein>
    <recommendedName>
        <fullName evidence="9">FAD-binding dehydrogenase</fullName>
    </recommendedName>
</protein>
<gene>
    <name evidence="7" type="ORF">B9Z44_12810</name>
</gene>
<feature type="domain" description="NIPSNAP" evidence="6">
    <location>
        <begin position="598"/>
        <end position="663"/>
    </location>
</feature>
<dbReference type="RefSeq" id="WP_108402617.1">
    <property type="nucleotide sequence ID" value="NZ_NESP01000001.1"/>
</dbReference>
<dbReference type="GO" id="GO:0016491">
    <property type="term" value="F:oxidoreductase activity"/>
    <property type="evidence" value="ECO:0007669"/>
    <property type="project" value="UniProtKB-KW"/>
</dbReference>
<comment type="caution">
    <text evidence="7">The sequence shown here is derived from an EMBL/GenBank/DDBJ whole genome shotgun (WGS) entry which is preliminary data.</text>
</comment>
<dbReference type="InterPro" id="IPR036188">
    <property type="entry name" value="FAD/NAD-bd_sf"/>
</dbReference>
<dbReference type="Pfam" id="PF00890">
    <property type="entry name" value="FAD_binding_2"/>
    <property type="match status" value="1"/>
</dbReference>
<accession>A0A315EUE1</accession>
<evidence type="ECO:0000259" key="5">
    <source>
        <dbReference type="Pfam" id="PF00890"/>
    </source>
</evidence>
<evidence type="ECO:0000259" key="6">
    <source>
        <dbReference type="Pfam" id="PF07978"/>
    </source>
</evidence>
<keyword evidence="8" id="KW-1185">Reference proteome</keyword>
<proteinExistence type="predicted"/>
<comment type="cofactor">
    <cofactor evidence="1">
        <name>FAD</name>
        <dbReference type="ChEBI" id="CHEBI:57692"/>
    </cofactor>
</comment>
<dbReference type="PANTHER" id="PTHR43400">
    <property type="entry name" value="FUMARATE REDUCTASE"/>
    <property type="match status" value="1"/>
</dbReference>
<keyword evidence="2" id="KW-0285">Flavoprotein</keyword>
<feature type="domain" description="FAD-dependent oxidoreductase 2 FAD-binding" evidence="5">
    <location>
        <begin position="17"/>
        <end position="561"/>
    </location>
</feature>
<dbReference type="InterPro" id="IPR011008">
    <property type="entry name" value="Dimeric_a/b-barrel"/>
</dbReference>
<dbReference type="GO" id="GO:0008202">
    <property type="term" value="P:steroid metabolic process"/>
    <property type="evidence" value="ECO:0007669"/>
    <property type="project" value="UniProtKB-ARBA"/>
</dbReference>
<dbReference type="InterPro" id="IPR027477">
    <property type="entry name" value="Succ_DH/fumarate_Rdtase_cat_sf"/>
</dbReference>
<evidence type="ECO:0008006" key="9">
    <source>
        <dbReference type="Google" id="ProtNLM"/>
    </source>
</evidence>
<reference evidence="7 8" key="1">
    <citation type="submission" date="2017-04" db="EMBL/GenBank/DDBJ databases">
        <title>Unexpected and diverse lifestyles within the genus Limnohabitans.</title>
        <authorList>
            <person name="Kasalicky V."/>
            <person name="Mehrshad M."/>
            <person name="Andrei S.-A."/>
            <person name="Salcher M."/>
            <person name="Kratochvilova H."/>
            <person name="Simek K."/>
            <person name="Ghai R."/>
        </authorList>
    </citation>
    <scope>NUCLEOTIDE SEQUENCE [LARGE SCALE GENOMIC DNA]</scope>
    <source>
        <strain evidence="7 8">MWH-C5</strain>
    </source>
</reference>
<dbReference type="Gene3D" id="3.50.50.60">
    <property type="entry name" value="FAD/NAD(P)-binding domain"/>
    <property type="match status" value="2"/>
</dbReference>
<dbReference type="NCBIfam" id="NF004789">
    <property type="entry name" value="PRK06134.1"/>
    <property type="match status" value="1"/>
</dbReference>
<dbReference type="AlphaFoldDB" id="A0A315EUE1"/>
<dbReference type="Pfam" id="PF07978">
    <property type="entry name" value="NIPSNAP"/>
    <property type="match status" value="2"/>
</dbReference>
<dbReference type="InterPro" id="IPR003953">
    <property type="entry name" value="FAD-dep_OxRdtase_2_FAD-bd"/>
</dbReference>
<dbReference type="Proteomes" id="UP000251341">
    <property type="component" value="Unassembled WGS sequence"/>
</dbReference>
<dbReference type="Gene3D" id="3.30.70.100">
    <property type="match status" value="2"/>
</dbReference>
<dbReference type="PANTHER" id="PTHR43400:SF10">
    <property type="entry name" value="3-OXOSTEROID 1-DEHYDROGENASE"/>
    <property type="match status" value="1"/>
</dbReference>
<evidence type="ECO:0000313" key="7">
    <source>
        <dbReference type="EMBL" id="PUE60375.1"/>
    </source>
</evidence>
<dbReference type="SUPFAM" id="SSF51905">
    <property type="entry name" value="FAD/NAD(P)-binding domain"/>
    <property type="match status" value="1"/>
</dbReference>
<evidence type="ECO:0000256" key="3">
    <source>
        <dbReference type="ARBA" id="ARBA00022827"/>
    </source>
</evidence>
<dbReference type="SUPFAM" id="SSF56425">
    <property type="entry name" value="Succinate dehydrogenase/fumarate reductase flavoprotein, catalytic domain"/>
    <property type="match status" value="1"/>
</dbReference>
<dbReference type="SUPFAM" id="SSF54909">
    <property type="entry name" value="Dimeric alpha+beta barrel"/>
    <property type="match status" value="2"/>
</dbReference>